<evidence type="ECO:0000313" key="5">
    <source>
        <dbReference type="Proteomes" id="UP001634393"/>
    </source>
</evidence>
<evidence type="ECO:0000313" key="4">
    <source>
        <dbReference type="EMBL" id="KAL3850717.1"/>
    </source>
</evidence>
<dbReference type="GO" id="GO:0009626">
    <property type="term" value="P:plant-type hypersensitive response"/>
    <property type="evidence" value="ECO:0007669"/>
    <property type="project" value="UniProtKB-KW"/>
</dbReference>
<evidence type="ECO:0000259" key="3">
    <source>
        <dbReference type="PROSITE" id="PS50846"/>
    </source>
</evidence>
<feature type="region of interest" description="Disordered" evidence="2">
    <location>
        <begin position="257"/>
        <end position="281"/>
    </location>
</feature>
<feature type="compositionally biased region" description="Basic and acidic residues" evidence="2">
    <location>
        <begin position="29"/>
        <end position="38"/>
    </location>
</feature>
<dbReference type="PANTHER" id="PTHR46119">
    <property type="entry name" value="OS08G0405700 PROTEIN"/>
    <property type="match status" value="1"/>
</dbReference>
<dbReference type="PROSITE" id="PS50846">
    <property type="entry name" value="HMA_2"/>
    <property type="match status" value="1"/>
</dbReference>
<dbReference type="InterPro" id="IPR036163">
    <property type="entry name" value="HMA_dom_sf"/>
</dbReference>
<name>A0ABD3UR40_9LAMI</name>
<dbReference type="Gene3D" id="3.30.70.100">
    <property type="match status" value="1"/>
</dbReference>
<accession>A0ABD3UR40</accession>
<evidence type="ECO:0000256" key="1">
    <source>
        <dbReference type="ARBA" id="ARBA00004170"/>
    </source>
</evidence>
<sequence>MKTIELFCASPSSTAICSSMDQRAIVRPIERRLGETPKSRTNGGAPCSSQLPLSPAASSCRVKTSSRSNNYYYKQNESRRKSSADVDDIARLQRLQISSSRYLLSHEKPQMMDFDNNNNNTEERAVICSQPLKENNYRRLSTSDAYPVFRSLSSTRANYKSPLNKSSSLDDKTSSLPLMSHDHHLNVDKVSSNRQVVELRVSIHCKGCEGKLRKHISRMEGVTSYSIDLATKKVTVIGDVTPLGVLTSISKVKNAQFWPSPTSSSSSSTSSSPSPRIGLKR</sequence>
<dbReference type="SUPFAM" id="SSF55008">
    <property type="entry name" value="HMA, heavy metal-associated domain"/>
    <property type="match status" value="1"/>
</dbReference>
<reference evidence="4 5" key="1">
    <citation type="submission" date="2024-12" db="EMBL/GenBank/DDBJ databases">
        <title>The unique morphological basis and parallel evolutionary history of personate flowers in Penstemon.</title>
        <authorList>
            <person name="Depatie T.H."/>
            <person name="Wessinger C.A."/>
        </authorList>
    </citation>
    <scope>NUCLEOTIDE SEQUENCE [LARGE SCALE GENOMIC DNA]</scope>
    <source>
        <strain evidence="4">WTNN_2</strain>
        <tissue evidence="4">Leaf</tissue>
    </source>
</reference>
<gene>
    <name evidence="4" type="ORF">ACJIZ3_012599</name>
</gene>
<feature type="region of interest" description="Disordered" evidence="2">
    <location>
        <begin position="29"/>
        <end position="59"/>
    </location>
</feature>
<dbReference type="EMBL" id="JBJXBP010000001">
    <property type="protein sequence ID" value="KAL3850717.1"/>
    <property type="molecule type" value="Genomic_DNA"/>
</dbReference>
<comment type="caution">
    <text evidence="4">The sequence shown here is derived from an EMBL/GenBank/DDBJ whole genome shotgun (WGS) entry which is preliminary data.</text>
</comment>
<feature type="compositionally biased region" description="Low complexity" evidence="2">
    <location>
        <begin position="259"/>
        <end position="275"/>
    </location>
</feature>
<feature type="compositionally biased region" description="Low complexity" evidence="2">
    <location>
        <begin position="45"/>
        <end position="59"/>
    </location>
</feature>
<dbReference type="Pfam" id="PF00403">
    <property type="entry name" value="HMA"/>
    <property type="match status" value="1"/>
</dbReference>
<dbReference type="CDD" id="cd00371">
    <property type="entry name" value="HMA"/>
    <property type="match status" value="1"/>
</dbReference>
<dbReference type="InterPro" id="IPR006121">
    <property type="entry name" value="HMA_dom"/>
</dbReference>
<comment type="subcellular location">
    <subcellularLocation>
        <location evidence="1">Membrane</location>
        <topology evidence="1">Peripheral membrane protein</topology>
    </subcellularLocation>
</comment>
<dbReference type="Proteomes" id="UP001634393">
    <property type="component" value="Unassembled WGS sequence"/>
</dbReference>
<dbReference type="GO" id="GO:0016020">
    <property type="term" value="C:membrane"/>
    <property type="evidence" value="ECO:0007669"/>
    <property type="project" value="UniProtKB-SubCell"/>
</dbReference>
<keyword evidence="5" id="KW-1185">Reference proteome</keyword>
<feature type="domain" description="HMA" evidence="3">
    <location>
        <begin position="194"/>
        <end position="260"/>
    </location>
</feature>
<protein>
    <recommendedName>
        <fullName evidence="3">HMA domain-containing protein</fullName>
    </recommendedName>
</protein>
<proteinExistence type="predicted"/>
<evidence type="ECO:0000256" key="2">
    <source>
        <dbReference type="SAM" id="MobiDB-lite"/>
    </source>
</evidence>
<dbReference type="PANTHER" id="PTHR46119:SF12">
    <property type="entry name" value="PROTEIN SODIUM POTASSIUM ROOT DEFECTIVE 3"/>
    <property type="match status" value="1"/>
</dbReference>
<organism evidence="4 5">
    <name type="scientific">Penstemon smallii</name>
    <dbReference type="NCBI Taxonomy" id="265156"/>
    <lineage>
        <taxon>Eukaryota</taxon>
        <taxon>Viridiplantae</taxon>
        <taxon>Streptophyta</taxon>
        <taxon>Embryophyta</taxon>
        <taxon>Tracheophyta</taxon>
        <taxon>Spermatophyta</taxon>
        <taxon>Magnoliopsida</taxon>
        <taxon>eudicotyledons</taxon>
        <taxon>Gunneridae</taxon>
        <taxon>Pentapetalae</taxon>
        <taxon>asterids</taxon>
        <taxon>lamiids</taxon>
        <taxon>Lamiales</taxon>
        <taxon>Plantaginaceae</taxon>
        <taxon>Cheloneae</taxon>
        <taxon>Penstemon</taxon>
    </lineage>
</organism>
<dbReference type="AlphaFoldDB" id="A0ABD3UR40"/>
<dbReference type="InterPro" id="IPR044526">
    <property type="entry name" value="NAKR1-3"/>
</dbReference>